<organism evidence="3 4">
    <name type="scientific">Urochloa decumbens</name>
    <dbReference type="NCBI Taxonomy" id="240449"/>
    <lineage>
        <taxon>Eukaryota</taxon>
        <taxon>Viridiplantae</taxon>
        <taxon>Streptophyta</taxon>
        <taxon>Embryophyta</taxon>
        <taxon>Tracheophyta</taxon>
        <taxon>Spermatophyta</taxon>
        <taxon>Magnoliopsida</taxon>
        <taxon>Liliopsida</taxon>
        <taxon>Poales</taxon>
        <taxon>Poaceae</taxon>
        <taxon>PACMAD clade</taxon>
        <taxon>Panicoideae</taxon>
        <taxon>Panicodae</taxon>
        <taxon>Paniceae</taxon>
        <taxon>Melinidinae</taxon>
        <taxon>Urochloa</taxon>
    </lineage>
</organism>
<feature type="domain" description="F-box protein AT5G49610-like beta-propeller" evidence="2">
    <location>
        <begin position="114"/>
        <end position="357"/>
    </location>
</feature>
<evidence type="ECO:0000259" key="2">
    <source>
        <dbReference type="Pfam" id="PF23635"/>
    </source>
</evidence>
<gene>
    <name evidence="3" type="ORF">URODEC1_LOCUS22771</name>
</gene>
<feature type="domain" description="F-box" evidence="1">
    <location>
        <begin position="22"/>
        <end position="57"/>
    </location>
</feature>
<dbReference type="InterPro" id="IPR001810">
    <property type="entry name" value="F-box_dom"/>
</dbReference>
<protein>
    <recommendedName>
        <fullName evidence="5">F-box domain-containing protein</fullName>
    </recommendedName>
</protein>
<dbReference type="Pfam" id="PF23635">
    <property type="entry name" value="Beta-prop_AT5G49610-like"/>
    <property type="match status" value="1"/>
</dbReference>
<reference evidence="3 4" key="2">
    <citation type="submission" date="2024-10" db="EMBL/GenBank/DDBJ databases">
        <authorList>
            <person name="Ryan C."/>
        </authorList>
    </citation>
    <scope>NUCLEOTIDE SEQUENCE [LARGE SCALE GENOMIC DNA]</scope>
</reference>
<evidence type="ECO:0000313" key="4">
    <source>
        <dbReference type="Proteomes" id="UP001497457"/>
    </source>
</evidence>
<dbReference type="PANTHER" id="PTHR32133">
    <property type="entry name" value="OS07G0120400 PROTEIN"/>
    <property type="match status" value="1"/>
</dbReference>
<dbReference type="AlphaFoldDB" id="A0ABC8XEN2"/>
<dbReference type="Proteomes" id="UP001497457">
    <property type="component" value="Chromosome 14rd"/>
</dbReference>
<dbReference type="EMBL" id="OZ075124">
    <property type="protein sequence ID" value="CAL4924286.1"/>
    <property type="molecule type" value="Genomic_DNA"/>
</dbReference>
<dbReference type="PANTHER" id="PTHR32133:SF340">
    <property type="entry name" value="F-BOX DOMAIN-CONTAINING PROTEIN"/>
    <property type="match status" value="1"/>
</dbReference>
<dbReference type="Gene3D" id="1.20.1280.50">
    <property type="match status" value="1"/>
</dbReference>
<dbReference type="InterPro" id="IPR036047">
    <property type="entry name" value="F-box-like_dom_sf"/>
</dbReference>
<dbReference type="InterPro" id="IPR056594">
    <property type="entry name" value="AT5G49610-like_b-prop"/>
</dbReference>
<dbReference type="SUPFAM" id="SSF81383">
    <property type="entry name" value="F-box domain"/>
    <property type="match status" value="1"/>
</dbReference>
<keyword evidence="4" id="KW-1185">Reference proteome</keyword>
<dbReference type="Pfam" id="PF12937">
    <property type="entry name" value="F-box-like"/>
    <property type="match status" value="1"/>
</dbReference>
<accession>A0ABC8XEN2</accession>
<sequence length="394" mass="44483">MAHRRRRRCSSPAGPPRALEDDDLLADILLRLPPQPSTLPRVAFVCRSWRRLVSDPAFLGRFRARHRSPPLLGVFMDSSGHPVFRSIMDPPNNIPYQRFPLWQNEGHSWELLGVRHGRVLIFSHTRREFLVWDPATGDRRCVPAPLEFDGKKKFISNGAVLCAYGEQGHAQHGECHSGPFQLVLIGISQEERRAFACVYSSQTGEWGNLSSTAIRYQDNVGTASTLIGDSLYWVLEDIESGILKLDLGTQRLDVLDIPQNMDTNCSNYQIILADRGGLGIAALRSLSFDMWKGKVGHDGVASWVSWKTVKLEEITGLSRDVRGHMIILGYDEEDNAVFLRTDVGCFIVELESMKFRNLGKTNFITTCAYHPYRSLYTSEGFPLDNQMTQVFNRA</sequence>
<evidence type="ECO:0000313" key="3">
    <source>
        <dbReference type="EMBL" id="CAL4924286.1"/>
    </source>
</evidence>
<proteinExistence type="predicted"/>
<evidence type="ECO:0000259" key="1">
    <source>
        <dbReference type="Pfam" id="PF12937"/>
    </source>
</evidence>
<reference evidence="4" key="1">
    <citation type="submission" date="2024-06" db="EMBL/GenBank/DDBJ databases">
        <authorList>
            <person name="Ryan C."/>
        </authorList>
    </citation>
    <scope>NUCLEOTIDE SEQUENCE [LARGE SCALE GENOMIC DNA]</scope>
</reference>
<evidence type="ECO:0008006" key="5">
    <source>
        <dbReference type="Google" id="ProtNLM"/>
    </source>
</evidence>
<name>A0ABC8XEN2_9POAL</name>